<evidence type="ECO:0000313" key="2">
    <source>
        <dbReference type="EMBL" id="KAK2869572.1"/>
    </source>
</evidence>
<organism evidence="2 3">
    <name type="scientific">Tachysurus vachellii</name>
    <name type="common">Darkbarbel catfish</name>
    <name type="synonym">Pelteobagrus vachellii</name>
    <dbReference type="NCBI Taxonomy" id="175792"/>
    <lineage>
        <taxon>Eukaryota</taxon>
        <taxon>Metazoa</taxon>
        <taxon>Chordata</taxon>
        <taxon>Craniata</taxon>
        <taxon>Vertebrata</taxon>
        <taxon>Euteleostomi</taxon>
        <taxon>Actinopterygii</taxon>
        <taxon>Neopterygii</taxon>
        <taxon>Teleostei</taxon>
        <taxon>Ostariophysi</taxon>
        <taxon>Siluriformes</taxon>
        <taxon>Bagridae</taxon>
        <taxon>Tachysurus</taxon>
    </lineage>
</organism>
<comment type="caution">
    <text evidence="2">The sequence shown here is derived from an EMBL/GenBank/DDBJ whole genome shotgun (WGS) entry which is preliminary data.</text>
</comment>
<proteinExistence type="predicted"/>
<evidence type="ECO:0000313" key="3">
    <source>
        <dbReference type="Proteomes" id="UP001187315"/>
    </source>
</evidence>
<protein>
    <submittedName>
        <fullName evidence="2">Uncharacterized protein</fullName>
    </submittedName>
</protein>
<keyword evidence="3" id="KW-1185">Reference proteome</keyword>
<accession>A0AA88NXS1</accession>
<gene>
    <name evidence="2" type="ORF">Q7C36_001443</name>
</gene>
<evidence type="ECO:0000256" key="1">
    <source>
        <dbReference type="SAM" id="SignalP"/>
    </source>
</evidence>
<sequence>MSSWFVTLSSDLHVTFTFFTCSLGKIGPSPKQLRRYGVQYVLTTYGRRGGDTADQRRFMWVPGAEMMPSFVSVFDAREDRCLLYSVRELLEATPEAKTTLTKPHFPHIYSQVGSMSWRLGSCPESEPIR</sequence>
<dbReference type="EMBL" id="JAVHJS010000001">
    <property type="protein sequence ID" value="KAK2869572.1"/>
    <property type="molecule type" value="Genomic_DNA"/>
</dbReference>
<dbReference type="Proteomes" id="UP001187315">
    <property type="component" value="Unassembled WGS sequence"/>
</dbReference>
<feature type="signal peptide" evidence="1">
    <location>
        <begin position="1"/>
        <end position="17"/>
    </location>
</feature>
<dbReference type="AlphaFoldDB" id="A0AA88NXS1"/>
<name>A0AA88NXS1_TACVA</name>
<keyword evidence="1" id="KW-0732">Signal</keyword>
<reference evidence="2" key="1">
    <citation type="submission" date="2023-08" db="EMBL/GenBank/DDBJ databases">
        <title>Pelteobagrus vachellii genome.</title>
        <authorList>
            <person name="Liu H."/>
        </authorList>
    </citation>
    <scope>NUCLEOTIDE SEQUENCE</scope>
    <source>
        <strain evidence="2">PRFRI_2022a</strain>
        <tissue evidence="2">Muscle</tissue>
    </source>
</reference>
<feature type="chain" id="PRO_5041691377" evidence="1">
    <location>
        <begin position="18"/>
        <end position="129"/>
    </location>
</feature>